<reference evidence="2" key="2">
    <citation type="journal article" date="2024" name="Plant">
        <title>Genomic evolution and insights into agronomic trait innovations of Sesamum species.</title>
        <authorList>
            <person name="Miao H."/>
            <person name="Wang L."/>
            <person name="Qu L."/>
            <person name="Liu H."/>
            <person name="Sun Y."/>
            <person name="Le M."/>
            <person name="Wang Q."/>
            <person name="Wei S."/>
            <person name="Zheng Y."/>
            <person name="Lin W."/>
            <person name="Duan Y."/>
            <person name="Cao H."/>
            <person name="Xiong S."/>
            <person name="Wang X."/>
            <person name="Wei L."/>
            <person name="Li C."/>
            <person name="Ma Q."/>
            <person name="Ju M."/>
            <person name="Zhao R."/>
            <person name="Li G."/>
            <person name="Mu C."/>
            <person name="Tian Q."/>
            <person name="Mei H."/>
            <person name="Zhang T."/>
            <person name="Gao T."/>
            <person name="Zhang H."/>
        </authorList>
    </citation>
    <scope>NUCLEOTIDE SEQUENCE</scope>
    <source>
        <strain evidence="2">K16</strain>
    </source>
</reference>
<organism evidence="2 3">
    <name type="scientific">Sesamum angolense</name>
    <dbReference type="NCBI Taxonomy" id="2727404"/>
    <lineage>
        <taxon>Eukaryota</taxon>
        <taxon>Viridiplantae</taxon>
        <taxon>Streptophyta</taxon>
        <taxon>Embryophyta</taxon>
        <taxon>Tracheophyta</taxon>
        <taxon>Spermatophyta</taxon>
        <taxon>Magnoliopsida</taxon>
        <taxon>eudicotyledons</taxon>
        <taxon>Gunneridae</taxon>
        <taxon>Pentapetalae</taxon>
        <taxon>asterids</taxon>
        <taxon>lamiids</taxon>
        <taxon>Lamiales</taxon>
        <taxon>Pedaliaceae</taxon>
        <taxon>Sesamum</taxon>
    </lineage>
</organism>
<evidence type="ECO:0000313" key="2">
    <source>
        <dbReference type="EMBL" id="KAK4386104.1"/>
    </source>
</evidence>
<reference evidence="2" key="1">
    <citation type="submission" date="2020-06" db="EMBL/GenBank/DDBJ databases">
        <authorList>
            <person name="Li T."/>
            <person name="Hu X."/>
            <person name="Zhang T."/>
            <person name="Song X."/>
            <person name="Zhang H."/>
            <person name="Dai N."/>
            <person name="Sheng W."/>
            <person name="Hou X."/>
            <person name="Wei L."/>
        </authorList>
    </citation>
    <scope>NUCLEOTIDE SEQUENCE</scope>
    <source>
        <strain evidence="2">K16</strain>
        <tissue evidence="2">Leaf</tissue>
    </source>
</reference>
<feature type="domain" description="Retroviral polymerase SH3-like" evidence="1">
    <location>
        <begin position="50"/>
        <end position="85"/>
    </location>
</feature>
<name>A0AAE2BHZ3_9LAMI</name>
<sequence length="191" mass="22082">MVRSMMRFTELPPSFWGYAFEMAAKLLNMAPSKPIPQTSYEIWHGKPASYKFFGYPKETVGYYFYVPSEQNIFISRTAKFWEKVSTDSVLVLRRRSRESRPPERYGFVRLTSQLDNDLRTYGEVILDIDSDEWLETLKSKMDSMGSNQVWTLVDLPKSIRPVGANRFTSVLGADREVTAFKARLVAKGHTQ</sequence>
<accession>A0AAE2BHZ3</accession>
<proteinExistence type="predicted"/>
<gene>
    <name evidence="2" type="ORF">Sango_2481000</name>
</gene>
<comment type="caution">
    <text evidence="2">The sequence shown here is derived from an EMBL/GenBank/DDBJ whole genome shotgun (WGS) entry which is preliminary data.</text>
</comment>
<protein>
    <recommendedName>
        <fullName evidence="1">Retroviral polymerase SH3-like domain-containing protein</fullName>
    </recommendedName>
</protein>
<evidence type="ECO:0000259" key="1">
    <source>
        <dbReference type="Pfam" id="PF25597"/>
    </source>
</evidence>
<dbReference type="Proteomes" id="UP001289374">
    <property type="component" value="Unassembled WGS sequence"/>
</dbReference>
<keyword evidence="3" id="KW-1185">Reference proteome</keyword>
<dbReference type="InterPro" id="IPR057670">
    <property type="entry name" value="SH3_retrovirus"/>
</dbReference>
<dbReference type="Pfam" id="PF25597">
    <property type="entry name" value="SH3_retrovirus"/>
    <property type="match status" value="1"/>
</dbReference>
<dbReference type="AlphaFoldDB" id="A0AAE2BHZ3"/>
<evidence type="ECO:0000313" key="3">
    <source>
        <dbReference type="Proteomes" id="UP001289374"/>
    </source>
</evidence>
<dbReference type="EMBL" id="JACGWL010000015">
    <property type="protein sequence ID" value="KAK4386104.1"/>
    <property type="molecule type" value="Genomic_DNA"/>
</dbReference>